<name>A0A0F9T4D1_9ZZZZ</name>
<protein>
    <submittedName>
        <fullName evidence="1">Uncharacterized protein</fullName>
    </submittedName>
</protein>
<evidence type="ECO:0000313" key="1">
    <source>
        <dbReference type="EMBL" id="KKN36378.1"/>
    </source>
</evidence>
<sequence>MAIANYHLLEGKEKLAADIALGYIEAEADEDKKEKKE</sequence>
<gene>
    <name evidence="1" type="ORF">LCGC14_0774160</name>
</gene>
<dbReference type="EMBL" id="LAZR01001969">
    <property type="protein sequence ID" value="KKN36378.1"/>
    <property type="molecule type" value="Genomic_DNA"/>
</dbReference>
<comment type="caution">
    <text evidence="1">The sequence shown here is derived from an EMBL/GenBank/DDBJ whole genome shotgun (WGS) entry which is preliminary data.</text>
</comment>
<proteinExistence type="predicted"/>
<organism evidence="1">
    <name type="scientific">marine sediment metagenome</name>
    <dbReference type="NCBI Taxonomy" id="412755"/>
    <lineage>
        <taxon>unclassified sequences</taxon>
        <taxon>metagenomes</taxon>
        <taxon>ecological metagenomes</taxon>
    </lineage>
</organism>
<reference evidence="1" key="1">
    <citation type="journal article" date="2015" name="Nature">
        <title>Complex archaea that bridge the gap between prokaryotes and eukaryotes.</title>
        <authorList>
            <person name="Spang A."/>
            <person name="Saw J.H."/>
            <person name="Jorgensen S.L."/>
            <person name="Zaremba-Niedzwiedzka K."/>
            <person name="Martijn J."/>
            <person name="Lind A.E."/>
            <person name="van Eijk R."/>
            <person name="Schleper C."/>
            <person name="Guy L."/>
            <person name="Ettema T.J."/>
        </authorList>
    </citation>
    <scope>NUCLEOTIDE SEQUENCE</scope>
</reference>
<dbReference type="AlphaFoldDB" id="A0A0F9T4D1"/>
<accession>A0A0F9T4D1</accession>